<sequence length="655" mass="73499">MRRFATLLLLFSIVVPSMAQRNIALSSPDGKIVFQFTSIRKELVYSITYKGKSLIEKSPVSLSFNGRTFGNNVTILPAKFRDGVEDYELVVGKTRKVHDLYREVIIPLESETKDAKVNLVVRAFNDGVGLRYEFVSVKGQDSLVLTDEKTTFRFNGDPIARTLLLPNYTSSHENFYTTKPVSGLKENELMDMPTLFELPGVGYVAITEAALVDYAGAYLIKENGVIRAVLSPLPGQQEIKVKAGLPHKSPWRVILVSDRVGAFIESNLITDLNEPLALKDTRWIKPGKTTFPWWNGNVVPDTLNAPGNNFITQKYYIDFCARNGLEYHSVVEYGLHQWYTDDGVGFAPGPHSDVTKPVPGLDMKEVCDYAKSKGVGVRVWVHWAALYPKMDSAFAIFEKWGLEGMMIDFMDRDDQLMVNMQQEMLQKAAAHHLHVQFHGAYKPTGMSRTYPNEFTREGTLNYETNKWNEEGLPPDHDIMIPFTRMLAGSTDYHMGGFRAAAPGKYIRQYTRPMMLGTRCHMLGLYVVFENYLGMVCDYPSAYEGQPGFDFIREVPTTWDETKVLDAKVGEYIVVARRKGNDWFVGGITNHEARTITVSARFLSSGSYEATLYSDAANVMVDADHLTKKQFGITASDELVLNLAAGGGMACKISKK</sequence>
<accession>A0A1M5K4U5</accession>
<protein>
    <submittedName>
        <fullName evidence="8">Alpha-glucosidase</fullName>
    </submittedName>
</protein>
<feature type="chain" id="PRO_5009911546" evidence="4">
    <location>
        <begin position="20"/>
        <end position="655"/>
    </location>
</feature>
<feature type="domain" description="Glycosyl-hydrolase 97 N-terminal" evidence="6">
    <location>
        <begin position="25"/>
        <end position="275"/>
    </location>
</feature>
<comment type="subunit">
    <text evidence="2">Monomer.</text>
</comment>
<keyword evidence="3" id="KW-0106">Calcium</keyword>
<evidence type="ECO:0000259" key="7">
    <source>
        <dbReference type="Pfam" id="PF14509"/>
    </source>
</evidence>
<organism evidence="8 9">
    <name type="scientific">Chryseolinea serpens</name>
    <dbReference type="NCBI Taxonomy" id="947013"/>
    <lineage>
        <taxon>Bacteria</taxon>
        <taxon>Pseudomonadati</taxon>
        <taxon>Bacteroidota</taxon>
        <taxon>Cytophagia</taxon>
        <taxon>Cytophagales</taxon>
        <taxon>Fulvivirgaceae</taxon>
        <taxon>Chryseolinea</taxon>
    </lineage>
</organism>
<dbReference type="Gene3D" id="2.70.98.10">
    <property type="match status" value="1"/>
</dbReference>
<name>A0A1M5K4U5_9BACT</name>
<keyword evidence="4" id="KW-0732">Signal</keyword>
<keyword evidence="9" id="KW-1185">Reference proteome</keyword>
<dbReference type="OrthoDB" id="57532at2"/>
<dbReference type="EMBL" id="FQWQ01000001">
    <property type="protein sequence ID" value="SHG47806.1"/>
    <property type="molecule type" value="Genomic_DNA"/>
</dbReference>
<dbReference type="SUPFAM" id="SSF51445">
    <property type="entry name" value="(Trans)glycosidases"/>
    <property type="match status" value="1"/>
</dbReference>
<evidence type="ECO:0000256" key="2">
    <source>
        <dbReference type="ARBA" id="ARBA00011245"/>
    </source>
</evidence>
<evidence type="ECO:0000256" key="4">
    <source>
        <dbReference type="SAM" id="SignalP"/>
    </source>
</evidence>
<feature type="signal peptide" evidence="4">
    <location>
        <begin position="1"/>
        <end position="19"/>
    </location>
</feature>
<dbReference type="Pfam" id="PF10566">
    <property type="entry name" value="Glyco_hydro_97"/>
    <property type="match status" value="1"/>
</dbReference>
<dbReference type="InterPro" id="IPR019563">
    <property type="entry name" value="GH97_catalytic"/>
</dbReference>
<dbReference type="Pfam" id="PF14508">
    <property type="entry name" value="GH97_N"/>
    <property type="match status" value="1"/>
</dbReference>
<dbReference type="AlphaFoldDB" id="A0A1M5K4U5"/>
<dbReference type="InterPro" id="IPR013785">
    <property type="entry name" value="Aldolase_TIM"/>
</dbReference>
<dbReference type="InterPro" id="IPR052720">
    <property type="entry name" value="Glycosyl_hydrolase_97"/>
</dbReference>
<dbReference type="Gene3D" id="3.20.20.70">
    <property type="entry name" value="Aldolase class I"/>
    <property type="match status" value="1"/>
</dbReference>
<dbReference type="RefSeq" id="WP_073130663.1">
    <property type="nucleotide sequence ID" value="NZ_FQWQ01000001.1"/>
</dbReference>
<dbReference type="InterPro" id="IPR017853">
    <property type="entry name" value="GH"/>
</dbReference>
<gene>
    <name evidence="8" type="ORF">SAMN04488109_0447</name>
</gene>
<dbReference type="GO" id="GO:0030246">
    <property type="term" value="F:carbohydrate binding"/>
    <property type="evidence" value="ECO:0007669"/>
    <property type="project" value="InterPro"/>
</dbReference>
<dbReference type="Proteomes" id="UP000184212">
    <property type="component" value="Unassembled WGS sequence"/>
</dbReference>
<proteinExistence type="predicted"/>
<feature type="domain" description="Glycosyl-hydrolase 97 catalytic" evidence="5">
    <location>
        <begin position="293"/>
        <end position="458"/>
    </location>
</feature>
<dbReference type="InterPro" id="IPR029486">
    <property type="entry name" value="GH97_N"/>
</dbReference>
<evidence type="ECO:0000313" key="9">
    <source>
        <dbReference type="Proteomes" id="UP000184212"/>
    </source>
</evidence>
<evidence type="ECO:0000259" key="5">
    <source>
        <dbReference type="Pfam" id="PF10566"/>
    </source>
</evidence>
<evidence type="ECO:0000313" key="8">
    <source>
        <dbReference type="EMBL" id="SHG47806.1"/>
    </source>
</evidence>
<evidence type="ECO:0000259" key="6">
    <source>
        <dbReference type="Pfam" id="PF14508"/>
    </source>
</evidence>
<comment type="cofactor">
    <cofactor evidence="1">
        <name>Ca(2+)</name>
        <dbReference type="ChEBI" id="CHEBI:29108"/>
    </cofactor>
</comment>
<dbReference type="STRING" id="947013.SAMN04488109_0447"/>
<dbReference type="PANTHER" id="PTHR35803:SF2">
    <property type="entry name" value="RETAINING ALPHA-GALACTOSIDASE"/>
    <property type="match status" value="1"/>
</dbReference>
<dbReference type="InterPro" id="IPR029483">
    <property type="entry name" value="GH97_C"/>
</dbReference>
<dbReference type="InterPro" id="IPR014718">
    <property type="entry name" value="GH-type_carb-bd"/>
</dbReference>
<feature type="domain" description="Glycosyl-hydrolase 97 C-terminal oligomerisation" evidence="7">
    <location>
        <begin position="557"/>
        <end position="652"/>
    </location>
</feature>
<evidence type="ECO:0000256" key="1">
    <source>
        <dbReference type="ARBA" id="ARBA00001913"/>
    </source>
</evidence>
<evidence type="ECO:0000256" key="3">
    <source>
        <dbReference type="ARBA" id="ARBA00022837"/>
    </source>
</evidence>
<dbReference type="Pfam" id="PF14509">
    <property type="entry name" value="GH97_C"/>
    <property type="match status" value="1"/>
</dbReference>
<reference evidence="8 9" key="1">
    <citation type="submission" date="2016-11" db="EMBL/GenBank/DDBJ databases">
        <authorList>
            <person name="Jaros S."/>
            <person name="Januszkiewicz K."/>
            <person name="Wedrychowicz H."/>
        </authorList>
    </citation>
    <scope>NUCLEOTIDE SEQUENCE [LARGE SCALE GENOMIC DNA]</scope>
    <source>
        <strain evidence="8 9">DSM 24574</strain>
    </source>
</reference>
<dbReference type="PANTHER" id="PTHR35803">
    <property type="entry name" value="GLUCAN 1,4-ALPHA-GLUCOSIDASE SUSB-RELATED"/>
    <property type="match status" value="1"/>
</dbReference>